<protein>
    <recommendedName>
        <fullName evidence="16">RING-type E3 ubiquitin transferase</fullName>
    </recommendedName>
</protein>
<sequence length="1332" mass="149263">MDVAQNGSFSMDRDKIIQALKATTSSTDQAAAAAFLSEASKMVGFAPMMIHFLMNDQLDPSVRQAAVLYLKNLINQNWTQVDEEQPNFVLPEQDKLIIREHIIDCIVASPEAIRVQLCTSVQHIMRADFPEQLPNVIDKVIALLETTDGPSWLGALLVIHRLAKLYEYKRQKEKAPLILAMQRLLPMMFQRMVALIDDVSQEACLLQKLMLKTFFCLIQFSLNTEMFSLESFNHWVEIFRRIIERPVPAEIDQLDDAEKTETVWWKCKKWSLKILNRIFDKYGSPGQAEAAGYAHFASAYLDTHAIPTVHTVLTVLHEKTVGKFVSEQVIYHGLQYLAAAVSHSKTWKAIKPYITEMTSSLIFPLMRHDDDDEELWDENPEEFIRFKYDIFEDLHNPESSAANFLQSASKRKDILPTILQFIINVLSHSQDARDIDGALHIVGELADALVKHRTYKKDVEKLLDAHVLPRIEHEARFVRARACWCVKACGDAFFTNPHNKQSILKRLMAAVVKRLVDPNEELPVKVEAAMAIQYIMLGQEDKARECLLPYIGEVIMEVLRLVAKTQVEELTGVMDKLIEDYMENVIPIAHEVALELVNIFNRLTTVEEGEPMEDHTITVMGILNTLDNILTLVQDHPQIMAHVEDVIRGVVERILVCQSCDYYEEAVSLIQSLIATQVTEPMWGILEKLSQAYMVDGAAFFVDVVGVLHQYVAAGKDGLLANPHRLTTMLEMIRVAIQDDDVGDEVHIYAAKMLECIIVQCHPHIDSLVPTMLQWAFERYHKSVRDGSGLKPMILVVFISAFYYNRDLTAQTLHSLLGQPAGNPLDWLYAQILDQSKSFEGIHDRKMAIFALTAALQLPVELRPTPITQNPNEVTKKLVYLFDTLQKAIKAAADLRLDDSDDSDSDTESDASDDVGKRNIDQDLGDSEDEIDEAQLEYLEQLSRVGKADVNLKEYFGDINSDDDEDYDDRCFVEETDAEAYVNDLDDEAKLNVFVSFKTVFEGLQASDPGLFSQMTTGLNEQEVGDLQKLITVCCQNEQAEKSKQVAQAGGYAFSANAAIPGSFNFGGSQLPGRGGGATGGGRFAPPQMSGMIGMPFGMNQNVNQSIQAAPVPRPPVQTFFAPVRTGDEARYAEGLKDPCCICLTDLDLNDSSDRVVSLNKCSHLFHYSCAKQALENRAQCPRCMVWYHAAMGNQPHGSTMAVSYMNSYSVPGHPDARGFIVISYDLPSGVQDETHPRPGRHFSGTRRVAYLPNNPAGQEVLELLRFAFNQRLTFTVGDSVTTGAKDVVTWNGIHHKTSTGAGPFGYPDATYLDRVKDELAAYGITADNMRR</sequence>
<evidence type="ECO:0000256" key="9">
    <source>
        <dbReference type="ARBA" id="ARBA00023242"/>
    </source>
</evidence>
<dbReference type="Gene3D" id="1.25.10.10">
    <property type="entry name" value="Leucine-rich Repeat Variant"/>
    <property type="match status" value="1"/>
</dbReference>
<dbReference type="PROSITE" id="PS50089">
    <property type="entry name" value="ZF_RING_2"/>
    <property type="match status" value="1"/>
</dbReference>
<dbReference type="GO" id="GO:0005635">
    <property type="term" value="C:nuclear envelope"/>
    <property type="evidence" value="ECO:0007669"/>
    <property type="project" value="TreeGrafter"/>
</dbReference>
<evidence type="ECO:0008006" key="16">
    <source>
        <dbReference type="Google" id="ProtNLM"/>
    </source>
</evidence>
<dbReference type="GO" id="GO:0005829">
    <property type="term" value="C:cytosol"/>
    <property type="evidence" value="ECO:0007669"/>
    <property type="project" value="TreeGrafter"/>
</dbReference>
<dbReference type="PANTHER" id="PTHR10997">
    <property type="entry name" value="IMPORTIN-7, 8, 11"/>
    <property type="match status" value="1"/>
</dbReference>
<dbReference type="PROSITE" id="PS50166">
    <property type="entry name" value="IMPORTIN_B_NT"/>
    <property type="match status" value="1"/>
</dbReference>
<feature type="domain" description="RING-type" evidence="12">
    <location>
        <begin position="1140"/>
        <end position="1184"/>
    </location>
</feature>
<evidence type="ECO:0000256" key="6">
    <source>
        <dbReference type="ARBA" id="ARBA00022771"/>
    </source>
</evidence>
<keyword evidence="7" id="KW-0862">Zinc</keyword>
<comment type="similarity">
    <text evidence="3">Belongs to the Deltex family.</text>
</comment>
<gene>
    <name evidence="14" type="ORF">QR680_017062</name>
</gene>
<evidence type="ECO:0000256" key="7">
    <source>
        <dbReference type="ARBA" id="ARBA00022833"/>
    </source>
</evidence>
<evidence type="ECO:0000256" key="3">
    <source>
        <dbReference type="ARBA" id="ARBA00009413"/>
    </source>
</evidence>
<evidence type="ECO:0000256" key="8">
    <source>
        <dbReference type="ARBA" id="ARBA00022927"/>
    </source>
</evidence>
<evidence type="ECO:0000256" key="5">
    <source>
        <dbReference type="ARBA" id="ARBA00022490"/>
    </source>
</evidence>
<dbReference type="InterPro" id="IPR001494">
    <property type="entry name" value="Importin-beta_N"/>
</dbReference>
<keyword evidence="4" id="KW-0813">Transport</keyword>
<dbReference type="SMART" id="SM00184">
    <property type="entry name" value="RING"/>
    <property type="match status" value="1"/>
</dbReference>
<reference evidence="14" key="1">
    <citation type="submission" date="2023-06" db="EMBL/GenBank/DDBJ databases">
        <title>Genomic analysis of the entomopathogenic nematode Steinernema hermaphroditum.</title>
        <authorList>
            <person name="Schwarz E.M."/>
            <person name="Heppert J.K."/>
            <person name="Baniya A."/>
            <person name="Schwartz H.T."/>
            <person name="Tan C.-H."/>
            <person name="Antoshechkin I."/>
            <person name="Sternberg P.W."/>
            <person name="Goodrich-Blair H."/>
            <person name="Dillman A.R."/>
        </authorList>
    </citation>
    <scope>NUCLEOTIDE SEQUENCE</scope>
    <source>
        <strain evidence="14">PS9179</strain>
        <tissue evidence="14">Whole animal</tissue>
    </source>
</reference>
<keyword evidence="15" id="KW-1185">Reference proteome</keyword>
<dbReference type="InterPro" id="IPR039396">
    <property type="entry name" value="Deltex_C"/>
</dbReference>
<dbReference type="Gene3D" id="3.30.40.10">
    <property type="entry name" value="Zinc/RING finger domain, C3HC4 (zinc finger)"/>
    <property type="match status" value="1"/>
</dbReference>
<keyword evidence="6 10" id="KW-0479">Metal-binding</keyword>
<dbReference type="InterPro" id="IPR016024">
    <property type="entry name" value="ARM-type_fold"/>
</dbReference>
<dbReference type="GO" id="GO:0006606">
    <property type="term" value="P:protein import into nucleus"/>
    <property type="evidence" value="ECO:0007669"/>
    <property type="project" value="TreeGrafter"/>
</dbReference>
<evidence type="ECO:0000256" key="11">
    <source>
        <dbReference type="SAM" id="MobiDB-lite"/>
    </source>
</evidence>
<dbReference type="InterPro" id="IPR011989">
    <property type="entry name" value="ARM-like"/>
</dbReference>
<evidence type="ECO:0000256" key="2">
    <source>
        <dbReference type="ARBA" id="ARBA00004496"/>
    </source>
</evidence>
<dbReference type="PANTHER" id="PTHR10997:SF18">
    <property type="entry name" value="D-IMPORTIN 7_RANBP7"/>
    <property type="match status" value="1"/>
</dbReference>
<comment type="subcellular location">
    <subcellularLocation>
        <location evidence="2">Cytoplasm</location>
    </subcellularLocation>
    <subcellularLocation>
        <location evidence="1">Nucleus</location>
    </subcellularLocation>
</comment>
<dbReference type="SUPFAM" id="SSF57850">
    <property type="entry name" value="RING/U-box"/>
    <property type="match status" value="1"/>
</dbReference>
<keyword evidence="5" id="KW-0963">Cytoplasm</keyword>
<dbReference type="InterPro" id="IPR039399">
    <property type="entry name" value="Deltex_C_sf"/>
</dbReference>
<keyword evidence="9" id="KW-0539">Nucleus</keyword>
<dbReference type="InterPro" id="IPR013083">
    <property type="entry name" value="Znf_RING/FYVE/PHD"/>
</dbReference>
<comment type="caution">
    <text evidence="14">The sequence shown here is derived from an EMBL/GenBank/DDBJ whole genome shotgun (WGS) entry which is preliminary data.</text>
</comment>
<dbReference type="CDD" id="cd09633">
    <property type="entry name" value="Deltex_C"/>
    <property type="match status" value="1"/>
</dbReference>
<feature type="compositionally biased region" description="Acidic residues" evidence="11">
    <location>
        <begin position="899"/>
        <end position="913"/>
    </location>
</feature>
<dbReference type="GO" id="GO:0031267">
    <property type="term" value="F:small GTPase binding"/>
    <property type="evidence" value="ECO:0007669"/>
    <property type="project" value="InterPro"/>
</dbReference>
<dbReference type="Pfam" id="PF03810">
    <property type="entry name" value="IBN_N"/>
    <property type="match status" value="1"/>
</dbReference>
<name>A0AA39HD56_9BILA</name>
<accession>A0AA39HD56</accession>
<dbReference type="InterPro" id="IPR001841">
    <property type="entry name" value="Znf_RING"/>
</dbReference>
<proteinExistence type="inferred from homology"/>
<dbReference type="Pfam" id="PF18102">
    <property type="entry name" value="DTC"/>
    <property type="match status" value="1"/>
</dbReference>
<dbReference type="GO" id="GO:0008270">
    <property type="term" value="F:zinc ion binding"/>
    <property type="evidence" value="ECO:0007669"/>
    <property type="project" value="UniProtKB-KW"/>
</dbReference>
<feature type="domain" description="Importin N-terminal" evidence="13">
    <location>
        <begin position="32"/>
        <end position="108"/>
    </location>
</feature>
<evidence type="ECO:0000313" key="15">
    <source>
        <dbReference type="Proteomes" id="UP001175271"/>
    </source>
</evidence>
<dbReference type="Proteomes" id="UP001175271">
    <property type="component" value="Unassembled WGS sequence"/>
</dbReference>
<dbReference type="EMBL" id="JAUCMV010000004">
    <property type="protein sequence ID" value="KAK0403675.1"/>
    <property type="molecule type" value="Genomic_DNA"/>
</dbReference>
<organism evidence="14 15">
    <name type="scientific">Steinernema hermaphroditum</name>
    <dbReference type="NCBI Taxonomy" id="289476"/>
    <lineage>
        <taxon>Eukaryota</taxon>
        <taxon>Metazoa</taxon>
        <taxon>Ecdysozoa</taxon>
        <taxon>Nematoda</taxon>
        <taxon>Chromadorea</taxon>
        <taxon>Rhabditida</taxon>
        <taxon>Tylenchina</taxon>
        <taxon>Panagrolaimomorpha</taxon>
        <taxon>Strongyloidoidea</taxon>
        <taxon>Steinernematidae</taxon>
        <taxon>Steinernema</taxon>
    </lineage>
</organism>
<evidence type="ECO:0000256" key="1">
    <source>
        <dbReference type="ARBA" id="ARBA00004123"/>
    </source>
</evidence>
<dbReference type="Pfam" id="PF13639">
    <property type="entry name" value="zf-RING_2"/>
    <property type="match status" value="1"/>
</dbReference>
<dbReference type="SUPFAM" id="SSF48371">
    <property type="entry name" value="ARM repeat"/>
    <property type="match status" value="1"/>
</dbReference>
<evidence type="ECO:0000256" key="10">
    <source>
        <dbReference type="PROSITE-ProRule" id="PRU00175"/>
    </source>
</evidence>
<evidence type="ECO:0000256" key="4">
    <source>
        <dbReference type="ARBA" id="ARBA00022448"/>
    </source>
</evidence>
<evidence type="ECO:0000259" key="13">
    <source>
        <dbReference type="PROSITE" id="PS50166"/>
    </source>
</evidence>
<dbReference type="SMART" id="SM00913">
    <property type="entry name" value="IBN_N"/>
    <property type="match status" value="1"/>
</dbReference>
<keyword evidence="6 10" id="KW-0863">Zinc-finger</keyword>
<feature type="region of interest" description="Disordered" evidence="11">
    <location>
        <begin position="896"/>
        <end position="927"/>
    </location>
</feature>
<evidence type="ECO:0000313" key="14">
    <source>
        <dbReference type="EMBL" id="KAK0403675.1"/>
    </source>
</evidence>
<dbReference type="Gene3D" id="3.30.390.130">
    <property type="match status" value="1"/>
</dbReference>
<keyword evidence="8" id="KW-0653">Protein transport</keyword>
<evidence type="ECO:0000259" key="12">
    <source>
        <dbReference type="PROSITE" id="PS50089"/>
    </source>
</evidence>